<evidence type="ECO:0000313" key="3">
    <source>
        <dbReference type="EMBL" id="MDI5973928.1"/>
    </source>
</evidence>
<dbReference type="Gene3D" id="3.30.1050.10">
    <property type="entry name" value="SCP2 sterol-binding domain"/>
    <property type="match status" value="1"/>
</dbReference>
<comment type="caution">
    <text evidence="3">The sequence shown here is derived from an EMBL/GenBank/DDBJ whole genome shotgun (WGS) entry which is preliminary data.</text>
</comment>
<evidence type="ECO:0000313" key="4">
    <source>
        <dbReference type="Proteomes" id="UP001156398"/>
    </source>
</evidence>
<dbReference type="AlphaFoldDB" id="A0AA90HAM8"/>
<evidence type="ECO:0000259" key="1">
    <source>
        <dbReference type="Pfam" id="PF14864"/>
    </source>
</evidence>
<dbReference type="Proteomes" id="UP001156398">
    <property type="component" value="Unassembled WGS sequence"/>
</dbReference>
<reference evidence="3 4" key="1">
    <citation type="submission" date="2023-05" db="EMBL/GenBank/DDBJ databases">
        <title>Streptantibioticus silvisoli sp. nov., acidotolerant actinomycetes 1 from pine litter.</title>
        <authorList>
            <person name="Swiecimska M."/>
            <person name="Golinska P."/>
            <person name="Sangal V."/>
            <person name="Wachnowicz B."/>
            <person name="Goodfellow M."/>
        </authorList>
    </citation>
    <scope>NUCLEOTIDE SEQUENCE</scope>
    <source>
        <strain evidence="3">SL13</strain>
        <strain evidence="2 4">SL54</strain>
    </source>
</reference>
<sequence length="158" mass="16983">MTSAELAAALEDGSLDLAAVPPAEFARIVRDVPQREAAVFMAGPHRGRVLDELFRRMAVLLRPEAVGDREVLLRWRITAPGGGHDTFETAIAGGVLTVTAHRTERAPRLTLTMAAPELLRLAAGLASGPALFLTRRLSARGDLLVAAALTRWFDLPRG</sequence>
<dbReference type="EMBL" id="JABXJJ020000056">
    <property type="protein sequence ID" value="MDI5973928.1"/>
    <property type="molecule type" value="Genomic_DNA"/>
</dbReference>
<proteinExistence type="predicted"/>
<feature type="domain" description="Alkyl sulfatase C-terminal" evidence="1">
    <location>
        <begin position="50"/>
        <end position="156"/>
    </location>
</feature>
<protein>
    <submittedName>
        <fullName evidence="3">Alkyl sulfatase C-terminal domain-containing protein</fullName>
    </submittedName>
</protein>
<organism evidence="3">
    <name type="scientific">Streptantibioticus silvisoli</name>
    <dbReference type="NCBI Taxonomy" id="2705255"/>
    <lineage>
        <taxon>Bacteria</taxon>
        <taxon>Bacillati</taxon>
        <taxon>Actinomycetota</taxon>
        <taxon>Actinomycetes</taxon>
        <taxon>Kitasatosporales</taxon>
        <taxon>Streptomycetaceae</taxon>
        <taxon>Streptantibioticus</taxon>
    </lineage>
</organism>
<keyword evidence="4" id="KW-1185">Reference proteome</keyword>
<dbReference type="RefSeq" id="WP_271314747.1">
    <property type="nucleotide sequence ID" value="NZ_JAAGKO020000076.1"/>
</dbReference>
<dbReference type="EMBL" id="JAAGKO020000076">
    <property type="protein sequence ID" value="MDI5967173.1"/>
    <property type="molecule type" value="Genomic_DNA"/>
</dbReference>
<dbReference type="Pfam" id="PF14864">
    <property type="entry name" value="Alkyl_sulf_C"/>
    <property type="match status" value="1"/>
</dbReference>
<dbReference type="InterPro" id="IPR029229">
    <property type="entry name" value="Alkyl_sulf_C"/>
</dbReference>
<dbReference type="InterPro" id="IPR036527">
    <property type="entry name" value="SCP2_sterol-bd_dom_sf"/>
</dbReference>
<evidence type="ECO:0000313" key="2">
    <source>
        <dbReference type="EMBL" id="MDI5967173.1"/>
    </source>
</evidence>
<name>A0AA90HAM8_9ACTN</name>
<gene>
    <name evidence="2" type="ORF">POF43_031370</name>
    <name evidence="3" type="ORF">POF50_032075</name>
</gene>
<dbReference type="SUPFAM" id="SSF55718">
    <property type="entry name" value="SCP-like"/>
    <property type="match status" value="1"/>
</dbReference>
<accession>A0AA90HAM8</accession>